<feature type="coiled-coil region" evidence="3">
    <location>
        <begin position="118"/>
        <end position="145"/>
    </location>
</feature>
<name>A0A9D2JNL5_9FIRM</name>
<evidence type="ECO:0000259" key="7">
    <source>
        <dbReference type="Pfam" id="PF25973"/>
    </source>
</evidence>
<dbReference type="SUPFAM" id="SSF111369">
    <property type="entry name" value="HlyD-like secretion proteins"/>
    <property type="match status" value="2"/>
</dbReference>
<feature type="compositionally biased region" description="Basic and acidic residues" evidence="4">
    <location>
        <begin position="1"/>
        <end position="12"/>
    </location>
</feature>
<feature type="domain" description="CzcB-like barrel-sandwich hybrid" evidence="7">
    <location>
        <begin position="275"/>
        <end position="363"/>
    </location>
</feature>
<dbReference type="Proteomes" id="UP000824065">
    <property type="component" value="Unassembled WGS sequence"/>
</dbReference>
<feature type="coiled-coil region" evidence="3">
    <location>
        <begin position="312"/>
        <end position="339"/>
    </location>
</feature>
<dbReference type="Pfam" id="PF25917">
    <property type="entry name" value="BSH_RND"/>
    <property type="match status" value="1"/>
</dbReference>
<dbReference type="EMBL" id="DXBJ01000066">
    <property type="protein sequence ID" value="HIZ58633.1"/>
    <property type="molecule type" value="Genomic_DNA"/>
</dbReference>
<evidence type="ECO:0000259" key="8">
    <source>
        <dbReference type="Pfam" id="PF25990"/>
    </source>
</evidence>
<gene>
    <name evidence="9" type="ORF">H9725_08705</name>
</gene>
<dbReference type="PANTHER" id="PTHR32347">
    <property type="entry name" value="EFFLUX SYSTEM COMPONENT YKNX-RELATED"/>
    <property type="match status" value="1"/>
</dbReference>
<dbReference type="AlphaFoldDB" id="A0A9D2JNL5"/>
<dbReference type="Pfam" id="PF25990">
    <property type="entry name" value="Beta-barrel_YknX"/>
    <property type="match status" value="1"/>
</dbReference>
<dbReference type="Gene3D" id="2.40.420.20">
    <property type="match status" value="1"/>
</dbReference>
<evidence type="ECO:0000313" key="10">
    <source>
        <dbReference type="Proteomes" id="UP000824065"/>
    </source>
</evidence>
<evidence type="ECO:0000313" key="9">
    <source>
        <dbReference type="EMBL" id="HIZ58633.1"/>
    </source>
</evidence>
<feature type="transmembrane region" description="Helical" evidence="5">
    <location>
        <begin position="29"/>
        <end position="47"/>
    </location>
</feature>
<feature type="domain" description="Multidrug resistance protein MdtA-like barrel-sandwich hybrid" evidence="6">
    <location>
        <begin position="87"/>
        <end position="175"/>
    </location>
</feature>
<dbReference type="GO" id="GO:0030313">
    <property type="term" value="C:cell envelope"/>
    <property type="evidence" value="ECO:0007669"/>
    <property type="project" value="UniProtKB-SubCell"/>
</dbReference>
<dbReference type="InterPro" id="IPR050465">
    <property type="entry name" value="UPF0194_transport"/>
</dbReference>
<comment type="subcellular location">
    <subcellularLocation>
        <location evidence="1">Cell envelope</location>
    </subcellularLocation>
</comment>
<accession>A0A9D2JNL5</accession>
<dbReference type="Pfam" id="PF25973">
    <property type="entry name" value="BSH_CzcB"/>
    <property type="match status" value="1"/>
</dbReference>
<evidence type="ECO:0000256" key="5">
    <source>
        <dbReference type="SAM" id="Phobius"/>
    </source>
</evidence>
<dbReference type="PANTHER" id="PTHR32347:SF14">
    <property type="entry name" value="EFFLUX SYSTEM COMPONENT YKNX-RELATED"/>
    <property type="match status" value="1"/>
</dbReference>
<evidence type="ECO:0000256" key="3">
    <source>
        <dbReference type="SAM" id="Coils"/>
    </source>
</evidence>
<keyword evidence="2 3" id="KW-0175">Coiled coil</keyword>
<sequence length="562" mass="58106">MFKTKPQEDRDSPQGASPGGKKNFLRRRWPVLVIVCAAVVGIGVWVVQMRASDTSAQSTYIEVTPTRRSITNIYSEDGTIEAAESYEVKSLVRGDVLTADFAEGDMVQEGDILYTIDSADAINSVERAQLTLDQAQRDYEDAVDAQYIRTDIGGTVLSISVAPGDAVTAGQEVATIRNDTAMLLTLDFPAADAAGFTARQAAEVTLDGTYEKVAGTVRSVSGTDTQSSGSIQVRSVTIAVPNSGGLTSAQAATASVNGVSALGSARLTYQNAQTLTAASAGTVAALCVQEGSTVSAGSAILQISSNSLTRQEEQAADSLRSAELSLEDAENTLDDYTITAPISGTVILKGVQAGETIGTDSSTSEVLCIIHDLSYLEMEIDVDELDILSIQEGQQATIVADALEDETFTGVVTNVSSNGTTSGGTTTYPVTIRIDDYGELMPGMNASVSIVVESAEDALSIPNGAVVRGGYVLVTEDSPSASNAAEMTAPDGYVYVQVETGVSDDNYIEIRSGLTEEDTIAYDADAAALTESSDTGMMMPGGMQGGGGMPGGGGGPGGGGPR</sequence>
<evidence type="ECO:0000256" key="1">
    <source>
        <dbReference type="ARBA" id="ARBA00004196"/>
    </source>
</evidence>
<dbReference type="InterPro" id="IPR058647">
    <property type="entry name" value="BSH_CzcB-like"/>
</dbReference>
<organism evidence="9 10">
    <name type="scientific">Candidatus Faecalibacterium gallistercoris</name>
    <dbReference type="NCBI Taxonomy" id="2838579"/>
    <lineage>
        <taxon>Bacteria</taxon>
        <taxon>Bacillati</taxon>
        <taxon>Bacillota</taxon>
        <taxon>Clostridia</taxon>
        <taxon>Eubacteriales</taxon>
        <taxon>Oscillospiraceae</taxon>
        <taxon>Faecalibacterium</taxon>
    </lineage>
</organism>
<evidence type="ECO:0000259" key="6">
    <source>
        <dbReference type="Pfam" id="PF25917"/>
    </source>
</evidence>
<dbReference type="Gene3D" id="2.40.30.170">
    <property type="match status" value="2"/>
</dbReference>
<reference evidence="9" key="2">
    <citation type="submission" date="2021-04" db="EMBL/GenBank/DDBJ databases">
        <authorList>
            <person name="Gilroy R."/>
        </authorList>
    </citation>
    <scope>NUCLEOTIDE SEQUENCE</scope>
    <source>
        <strain evidence="9">ChiBcec16-3735</strain>
    </source>
</reference>
<keyword evidence="5" id="KW-0812">Transmembrane</keyword>
<evidence type="ECO:0000256" key="4">
    <source>
        <dbReference type="SAM" id="MobiDB-lite"/>
    </source>
</evidence>
<reference evidence="9" key="1">
    <citation type="journal article" date="2021" name="PeerJ">
        <title>Extensive microbial diversity within the chicken gut microbiome revealed by metagenomics and culture.</title>
        <authorList>
            <person name="Gilroy R."/>
            <person name="Ravi A."/>
            <person name="Getino M."/>
            <person name="Pursley I."/>
            <person name="Horton D.L."/>
            <person name="Alikhan N.F."/>
            <person name="Baker D."/>
            <person name="Gharbi K."/>
            <person name="Hall N."/>
            <person name="Watson M."/>
            <person name="Adriaenssens E.M."/>
            <person name="Foster-Nyarko E."/>
            <person name="Jarju S."/>
            <person name="Secka A."/>
            <person name="Antonio M."/>
            <person name="Oren A."/>
            <person name="Chaudhuri R.R."/>
            <person name="La Ragione R."/>
            <person name="Hildebrand F."/>
            <person name="Pallen M.J."/>
        </authorList>
    </citation>
    <scope>NUCLEOTIDE SEQUENCE</scope>
    <source>
        <strain evidence="9">ChiBcec16-3735</strain>
    </source>
</reference>
<feature type="region of interest" description="Disordered" evidence="4">
    <location>
        <begin position="1"/>
        <end position="21"/>
    </location>
</feature>
<keyword evidence="5" id="KW-1133">Transmembrane helix</keyword>
<dbReference type="InterPro" id="IPR058636">
    <property type="entry name" value="Beta-barrel_YknX"/>
</dbReference>
<feature type="compositionally biased region" description="Gly residues" evidence="4">
    <location>
        <begin position="542"/>
        <end position="562"/>
    </location>
</feature>
<dbReference type="InterPro" id="IPR058625">
    <property type="entry name" value="MdtA-like_BSH"/>
</dbReference>
<protein>
    <submittedName>
        <fullName evidence="9">HlyD family efflux transporter periplasmic adaptor subunit</fullName>
    </submittedName>
</protein>
<dbReference type="Gene3D" id="1.10.287.470">
    <property type="entry name" value="Helix hairpin bin"/>
    <property type="match status" value="1"/>
</dbReference>
<dbReference type="Gene3D" id="2.40.50.100">
    <property type="match status" value="2"/>
</dbReference>
<proteinExistence type="predicted"/>
<evidence type="ECO:0000256" key="2">
    <source>
        <dbReference type="ARBA" id="ARBA00023054"/>
    </source>
</evidence>
<keyword evidence="5" id="KW-0472">Membrane</keyword>
<comment type="caution">
    <text evidence="9">The sequence shown here is derived from an EMBL/GenBank/DDBJ whole genome shotgun (WGS) entry which is preliminary data.</text>
</comment>
<feature type="domain" description="YknX-like beta-barrel" evidence="8">
    <location>
        <begin position="379"/>
        <end position="450"/>
    </location>
</feature>
<feature type="region of interest" description="Disordered" evidence="4">
    <location>
        <begin position="533"/>
        <end position="562"/>
    </location>
</feature>